<organism evidence="2 3">
    <name type="scientific">Rickenella mellea</name>
    <dbReference type="NCBI Taxonomy" id="50990"/>
    <lineage>
        <taxon>Eukaryota</taxon>
        <taxon>Fungi</taxon>
        <taxon>Dikarya</taxon>
        <taxon>Basidiomycota</taxon>
        <taxon>Agaricomycotina</taxon>
        <taxon>Agaricomycetes</taxon>
        <taxon>Hymenochaetales</taxon>
        <taxon>Rickenellaceae</taxon>
        <taxon>Rickenella</taxon>
    </lineage>
</organism>
<feature type="region of interest" description="Disordered" evidence="1">
    <location>
        <begin position="329"/>
        <end position="353"/>
    </location>
</feature>
<dbReference type="EMBL" id="ML170157">
    <property type="protein sequence ID" value="TDL28821.1"/>
    <property type="molecule type" value="Genomic_DNA"/>
</dbReference>
<feature type="compositionally biased region" description="Basic and acidic residues" evidence="1">
    <location>
        <begin position="943"/>
        <end position="958"/>
    </location>
</feature>
<feature type="region of interest" description="Disordered" evidence="1">
    <location>
        <begin position="670"/>
        <end position="834"/>
    </location>
</feature>
<feature type="region of interest" description="Disordered" evidence="1">
    <location>
        <begin position="1186"/>
        <end position="1275"/>
    </location>
</feature>
<feature type="region of interest" description="Disordered" evidence="1">
    <location>
        <begin position="424"/>
        <end position="654"/>
    </location>
</feature>
<feature type="compositionally biased region" description="Low complexity" evidence="1">
    <location>
        <begin position="106"/>
        <end position="119"/>
    </location>
</feature>
<feature type="compositionally biased region" description="Polar residues" evidence="1">
    <location>
        <begin position="152"/>
        <end position="169"/>
    </location>
</feature>
<dbReference type="STRING" id="50990.A0A4Y7QNJ4"/>
<sequence length="1751" mass="186300">MESDGLQEDAPLSTSSVPRTPSPEPVTQAQATQTVDIEVSNQSADTIEARHTDELKASGSETLVPPPPATGASNSIPVSVTPTPGGTTQKRFSAVNINKKFLEKNSSTSSSAAGHATLGGTSGKTGNVVVRPTPQTAQSHSRLVTAKLTAVPLSSASTGQGWSRPNSATPPAVPPLTSSSSASLNPTPAAASTSHGAPHLPVAGKVIQPQARPPKSKADNSISKPAWGSVPSGIQATTIRTQSDFPTAAEASKGAIAKPPDLKHAAEVAAQKQARMETADAFRGVHLDPNAHHWDEMEEDDNDFLNNVIEFGDGRQYKILVEESLNATDIPREGGGEARKGSSNGMAPDTPVSKEERFADDFDRSWPRSKNQTAFVPPVDTQTHQQYSATATAVPGPSSAGISPSTESSHSRVLFNERLNRMEPYSNGYRPAGPHGAAHATHRRGSDGEPWRSRDIPPHAPLQGVQVLQKPTSAVLHDPVDTGNVAQGVGPIGEERKERERDRQRSRRDSSGMPPPAVPQHRTPSTDADRRSQYNAPGLPLASPLGQDRQLHPVHDSKGPSGSRAHPLPAAGPSSARGDDSRDVGRQLPPHLAELPRSPATRKLSVRDTPAHTHPAVHSSVPPSADGSAMQTIPTSPSLTQSSLHNLSSPVIPSSGVEDIQKVFLQTNAERAKQRRQQEEEERMKVQERARRKAAELEAKMAASSASANASKPPSMPKQVPDVPKTTEDDMKASDLRAETNKLVSEEPLSHRTESSIPIEETSHHPGGAHLASPSSSTMAGGERQPPASSSSPLLSRRVIHPTSTAEQVESWRRKPPRPVVTSSMNERRGPTAPLASIIQESESLSVQPGEKLEVVDFKDLAKLIDGNTSHEHEQPAISSPRKNSRLVASGFFGDIPNTTTGLNDPPHRRHSVTQNFAGAAAHEANNKSTPSVIARPANQATTEEHQFDHSEDHDPTPSEHPASFTQTSGWTNSQSHSSDGPASPAWSTQGSSHLQALRSPRNAAYREAPISALNDVMSRIKTAMQSPSTSVGTNDERETIEPSSPQSVAQRPPVTQSTMNGLRWVPPARRPFSRSIPHELFATQTEPPRSPPPNMDKVIIRLPKVSKKTEQLSRRQISLWKSPPAPIRLEFLSFDPPVEGMSKRTLSLNDVLFGKPLQHKSPHFKNARIRYKVVLPKGSQIRNVQPGVESTPLTGANPRVNIPVGTALAPQRPGVTGAFGKPKHAEDTSWRKTTISQSAESSSLPEPSSGDQLDVTSVSPPPQPPFQAENSNSDMSAKLTPLKSKAQLKMPVGADVAFYRDVRKDAEDRPSQSSPVTASNKAVDQSTAIPPLASVSRPAEPLHVGDVVTNLATPERAVEGKDVALSTYSSDAPRSSILGPKVEVKAPDEPKTSSASDARAISPPSQTSVSTSTWGKSPLAFSVRELTGRGPDPAHLKAVWSQASDKKTSPSVNSLKGIADDLPAVPFTLQEVKSEDGGTPPPAPPAPSRMSASDVTRAFQTVPPGHANSSTNSSAPIGSRTNTFVPPPTSINAHASPHSPGLNTNVRPAFAAYPSPITTHSPSPTMMYSHHLSPAPLQGNPGSPYGQPMWMPMSGHISQPSPPQMIRPQASQSPYTAPMLPYPSPGAAGGMYAVPPQPNGQSPVGHYVNGSHNRMQMISPVMPHATAVHHMPMYTPSPVLMHAHPSPGTPLPQPYPGAVGMGRGTLPSRPSYEGRPNLAPMAQPASGGRFQNQNPPYTSVPPASFVRPTW</sequence>
<feature type="compositionally biased region" description="Basic and acidic residues" evidence="1">
    <location>
        <begin position="47"/>
        <end position="56"/>
    </location>
</feature>
<evidence type="ECO:0000256" key="1">
    <source>
        <dbReference type="SAM" id="MobiDB-lite"/>
    </source>
</evidence>
<feature type="compositionally biased region" description="Polar residues" evidence="1">
    <location>
        <begin position="1312"/>
        <end position="1329"/>
    </location>
</feature>
<feature type="compositionally biased region" description="Basic and acidic residues" evidence="1">
    <location>
        <begin position="725"/>
        <end position="754"/>
    </location>
</feature>
<feature type="compositionally biased region" description="Low complexity" evidence="1">
    <location>
        <begin position="786"/>
        <end position="796"/>
    </location>
</feature>
<gene>
    <name evidence="2" type="ORF">BD410DRAFT_247108</name>
</gene>
<feature type="compositionally biased region" description="Polar residues" evidence="1">
    <location>
        <begin position="1025"/>
        <end position="1034"/>
    </location>
</feature>
<feature type="compositionally biased region" description="Basic and acidic residues" evidence="1">
    <location>
        <begin position="1383"/>
        <end position="1392"/>
    </location>
</feature>
<dbReference type="Proteomes" id="UP000294933">
    <property type="component" value="Unassembled WGS sequence"/>
</dbReference>
<evidence type="ECO:0000313" key="3">
    <source>
        <dbReference type="Proteomes" id="UP000294933"/>
    </source>
</evidence>
<keyword evidence="3" id="KW-1185">Reference proteome</keyword>
<feature type="region of interest" description="Disordered" evidence="1">
    <location>
        <begin position="939"/>
        <end position="1003"/>
    </location>
</feature>
<feature type="compositionally biased region" description="Basic and acidic residues" evidence="1">
    <location>
        <begin position="549"/>
        <end position="558"/>
    </location>
</feature>
<feature type="region of interest" description="Disordered" evidence="1">
    <location>
        <begin position="1354"/>
        <end position="1458"/>
    </location>
</feature>
<feature type="compositionally biased region" description="Basic and acidic residues" evidence="1">
    <location>
        <begin position="330"/>
        <end position="340"/>
    </location>
</feature>
<reference evidence="2 3" key="1">
    <citation type="submission" date="2018-06" db="EMBL/GenBank/DDBJ databases">
        <title>A transcriptomic atlas of mushroom development highlights an independent origin of complex multicellularity.</title>
        <authorList>
            <consortium name="DOE Joint Genome Institute"/>
            <person name="Krizsan K."/>
            <person name="Almasi E."/>
            <person name="Merenyi Z."/>
            <person name="Sahu N."/>
            <person name="Viragh M."/>
            <person name="Koszo T."/>
            <person name="Mondo S."/>
            <person name="Kiss B."/>
            <person name="Balint B."/>
            <person name="Kues U."/>
            <person name="Barry K."/>
            <person name="Hegedus J.C."/>
            <person name="Henrissat B."/>
            <person name="Johnson J."/>
            <person name="Lipzen A."/>
            <person name="Ohm R."/>
            <person name="Nagy I."/>
            <person name="Pangilinan J."/>
            <person name="Yan J."/>
            <person name="Xiong Y."/>
            <person name="Grigoriev I.V."/>
            <person name="Hibbett D.S."/>
            <person name="Nagy L.G."/>
        </authorList>
    </citation>
    <scope>NUCLEOTIDE SEQUENCE [LARGE SCALE GENOMIC DNA]</scope>
    <source>
        <strain evidence="2 3">SZMC22713</strain>
    </source>
</reference>
<feature type="region of interest" description="Disordered" evidence="1">
    <location>
        <begin position="1"/>
        <end position="91"/>
    </location>
</feature>
<feature type="compositionally biased region" description="Polar residues" evidence="1">
    <location>
        <begin position="176"/>
        <end position="195"/>
    </location>
</feature>
<feature type="compositionally biased region" description="Low complexity" evidence="1">
    <location>
        <begin position="700"/>
        <end position="713"/>
    </location>
</feature>
<feature type="compositionally biased region" description="Polar residues" evidence="1">
    <location>
        <begin position="1508"/>
        <end position="1525"/>
    </location>
</feature>
<feature type="compositionally biased region" description="Polar residues" evidence="1">
    <location>
        <begin position="12"/>
        <end position="45"/>
    </location>
</feature>
<feature type="compositionally biased region" description="Polar residues" evidence="1">
    <location>
        <begin position="629"/>
        <end position="652"/>
    </location>
</feature>
<feature type="compositionally biased region" description="Basic and acidic residues" evidence="1">
    <location>
        <begin position="444"/>
        <end position="457"/>
    </location>
</feature>
<accession>A0A4Y7QNJ4</accession>
<protein>
    <submittedName>
        <fullName evidence="2">Uncharacterized protein</fullName>
    </submittedName>
</protein>
<name>A0A4Y7QNJ4_9AGAM</name>
<feature type="region of interest" description="Disordered" evidence="1">
    <location>
        <begin position="1705"/>
        <end position="1751"/>
    </location>
</feature>
<feature type="region of interest" description="Disordered" evidence="1">
    <location>
        <begin position="1025"/>
        <end position="1065"/>
    </location>
</feature>
<evidence type="ECO:0000313" key="2">
    <source>
        <dbReference type="EMBL" id="TDL28821.1"/>
    </source>
</evidence>
<feature type="compositionally biased region" description="Low complexity" evidence="1">
    <location>
        <begin position="430"/>
        <end position="439"/>
    </location>
</feature>
<feature type="compositionally biased region" description="Low complexity" evidence="1">
    <location>
        <begin position="1403"/>
        <end position="1414"/>
    </location>
</feature>
<feature type="compositionally biased region" description="Polar residues" evidence="1">
    <location>
        <begin position="1042"/>
        <end position="1061"/>
    </location>
</feature>
<feature type="region of interest" description="Disordered" evidence="1">
    <location>
        <begin position="104"/>
        <end position="234"/>
    </location>
</feature>
<feature type="region of interest" description="Disordered" evidence="1">
    <location>
        <begin position="1304"/>
        <end position="1342"/>
    </location>
</feature>
<dbReference type="OrthoDB" id="2504896at2759"/>
<feature type="region of interest" description="Disordered" evidence="1">
    <location>
        <begin position="389"/>
        <end position="411"/>
    </location>
</feature>
<feature type="compositionally biased region" description="Polar residues" evidence="1">
    <location>
        <begin position="133"/>
        <end position="142"/>
    </location>
</feature>
<feature type="compositionally biased region" description="Basic and acidic residues" evidence="1">
    <location>
        <begin position="670"/>
        <end position="699"/>
    </location>
</feature>
<dbReference type="VEuPathDB" id="FungiDB:BD410DRAFT_247108"/>
<feature type="compositionally biased region" description="Polar residues" evidence="1">
    <location>
        <begin position="71"/>
        <end position="80"/>
    </location>
</feature>
<feature type="compositionally biased region" description="Basic and acidic residues" evidence="1">
    <location>
        <begin position="493"/>
        <end position="510"/>
    </location>
</feature>
<feature type="compositionally biased region" description="Low complexity" evidence="1">
    <location>
        <begin position="1237"/>
        <end position="1250"/>
    </location>
</feature>
<feature type="compositionally biased region" description="Polar residues" evidence="1">
    <location>
        <begin position="964"/>
        <end position="995"/>
    </location>
</feature>
<feature type="region of interest" description="Disordered" evidence="1">
    <location>
        <begin position="1473"/>
        <end position="1544"/>
    </location>
</feature>
<proteinExistence type="predicted"/>